<dbReference type="Pfam" id="PF08282">
    <property type="entry name" value="Hydrolase_3"/>
    <property type="match status" value="1"/>
</dbReference>
<dbReference type="InterPro" id="IPR036412">
    <property type="entry name" value="HAD-like_sf"/>
</dbReference>
<dbReference type="PANTHER" id="PTHR10000:SF55">
    <property type="entry name" value="5-AMINO-6-(5-PHOSPHO-D-RIBITYLAMINO)URACIL PHOSPHATASE YCSE"/>
    <property type="match status" value="1"/>
</dbReference>
<dbReference type="PANTHER" id="PTHR10000">
    <property type="entry name" value="PHOSPHOSERINE PHOSPHATASE"/>
    <property type="match status" value="1"/>
</dbReference>
<dbReference type="PROSITE" id="PS01228">
    <property type="entry name" value="COF_1"/>
    <property type="match status" value="1"/>
</dbReference>
<evidence type="ECO:0000313" key="1">
    <source>
        <dbReference type="EMBL" id="KRM06531.1"/>
    </source>
</evidence>
<dbReference type="InterPro" id="IPR023214">
    <property type="entry name" value="HAD_sf"/>
</dbReference>
<dbReference type="NCBIfam" id="TIGR00099">
    <property type="entry name" value="Cof-subfamily"/>
    <property type="match status" value="1"/>
</dbReference>
<dbReference type="InterPro" id="IPR000150">
    <property type="entry name" value="Cof"/>
</dbReference>
<accession>A0A0R1VU76</accession>
<dbReference type="SFLD" id="SFLDS00003">
    <property type="entry name" value="Haloacid_Dehalogenase"/>
    <property type="match status" value="1"/>
</dbReference>
<dbReference type="InterPro" id="IPR006379">
    <property type="entry name" value="HAD-SF_hydro_IIB"/>
</dbReference>
<dbReference type="SFLD" id="SFLDG01140">
    <property type="entry name" value="C2.B:_Phosphomannomutase_and_P"/>
    <property type="match status" value="1"/>
</dbReference>
<dbReference type="SUPFAM" id="SSF56784">
    <property type="entry name" value="HAD-like"/>
    <property type="match status" value="1"/>
</dbReference>
<reference evidence="1 2" key="1">
    <citation type="journal article" date="2015" name="Genome Announc.">
        <title>Expanding the biotechnology potential of lactobacilli through comparative genomics of 213 strains and associated genera.</title>
        <authorList>
            <person name="Sun Z."/>
            <person name="Harris H.M."/>
            <person name="McCann A."/>
            <person name="Guo C."/>
            <person name="Argimon S."/>
            <person name="Zhang W."/>
            <person name="Yang X."/>
            <person name="Jeffery I.B."/>
            <person name="Cooney J.C."/>
            <person name="Kagawa T.F."/>
            <person name="Liu W."/>
            <person name="Song Y."/>
            <person name="Salvetti E."/>
            <person name="Wrobel A."/>
            <person name="Rasinkangas P."/>
            <person name="Parkhill J."/>
            <person name="Rea M.C."/>
            <person name="O'Sullivan O."/>
            <person name="Ritari J."/>
            <person name="Douillard F.P."/>
            <person name="Paul Ross R."/>
            <person name="Yang R."/>
            <person name="Briner A.E."/>
            <person name="Felis G.E."/>
            <person name="de Vos W.M."/>
            <person name="Barrangou R."/>
            <person name="Klaenhammer T.R."/>
            <person name="Caufield P.W."/>
            <person name="Cui Y."/>
            <person name="Zhang H."/>
            <person name="O'Toole P.W."/>
        </authorList>
    </citation>
    <scope>NUCLEOTIDE SEQUENCE [LARGE SCALE GENOMIC DNA]</scope>
    <source>
        <strain evidence="1 2">DSM 18630</strain>
    </source>
</reference>
<dbReference type="NCBIfam" id="TIGR01484">
    <property type="entry name" value="HAD-SF-IIB"/>
    <property type="match status" value="1"/>
</dbReference>
<dbReference type="GO" id="GO:0005829">
    <property type="term" value="C:cytosol"/>
    <property type="evidence" value="ECO:0007669"/>
    <property type="project" value="TreeGrafter"/>
</dbReference>
<dbReference type="EMBL" id="AZGB01000015">
    <property type="protein sequence ID" value="KRM06531.1"/>
    <property type="molecule type" value="Genomic_DNA"/>
</dbReference>
<sequence>MEVKLLNESEVKQMIQIIASDMDGTLLNDKMVISPVNAAAVKKAQAAGVHFIVSSGRGYTEIKPLIDNAGFNCPLITLNGAQVFDEEGKLLSSAAISDHLSSKIMHFLKKQKLYFEVITSKGIYSDNQSKRIENFAELLTNINPETPFKLAVSLAAARMELMNVNYTDDYFKLAADPHISIYKIVAFSSEGPKVLDPIKQKIQQFDSLTVTSSSDSNIEINHVNAQKGAALQAYADRLNVPMDNVMAIGDNNNDLSMLKVAGVSYAMDNAINSVKQTAKRLTTTNVADGVAQAINEVLAEK</sequence>
<keyword evidence="1" id="KW-0378">Hydrolase</keyword>
<dbReference type="GO" id="GO:0016791">
    <property type="term" value="F:phosphatase activity"/>
    <property type="evidence" value="ECO:0007669"/>
    <property type="project" value="TreeGrafter"/>
</dbReference>
<gene>
    <name evidence="1" type="ORF">FC89_GL000679</name>
</gene>
<dbReference type="GO" id="GO:0000287">
    <property type="term" value="F:magnesium ion binding"/>
    <property type="evidence" value="ECO:0007669"/>
    <property type="project" value="TreeGrafter"/>
</dbReference>
<evidence type="ECO:0000313" key="2">
    <source>
        <dbReference type="Proteomes" id="UP000051451"/>
    </source>
</evidence>
<proteinExistence type="predicted"/>
<dbReference type="STRING" id="1423750.FC89_GL000679"/>
<dbReference type="SFLD" id="SFLDG01144">
    <property type="entry name" value="C2.B.4:_PGP_Like"/>
    <property type="match status" value="1"/>
</dbReference>
<keyword evidence="2" id="KW-1185">Reference proteome</keyword>
<dbReference type="Gene3D" id="3.30.1240.10">
    <property type="match status" value="1"/>
</dbReference>
<dbReference type="CDD" id="cd07516">
    <property type="entry name" value="HAD_Pase"/>
    <property type="match status" value="1"/>
</dbReference>
<dbReference type="Gene3D" id="3.40.50.1000">
    <property type="entry name" value="HAD superfamily/HAD-like"/>
    <property type="match status" value="1"/>
</dbReference>
<dbReference type="Proteomes" id="UP000051451">
    <property type="component" value="Unassembled WGS sequence"/>
</dbReference>
<organism evidence="1 2">
    <name type="scientific">Liquorilactobacillus ghanensis DSM 18630</name>
    <dbReference type="NCBI Taxonomy" id="1423750"/>
    <lineage>
        <taxon>Bacteria</taxon>
        <taxon>Bacillati</taxon>
        <taxon>Bacillota</taxon>
        <taxon>Bacilli</taxon>
        <taxon>Lactobacillales</taxon>
        <taxon>Lactobacillaceae</taxon>
        <taxon>Liquorilactobacillus</taxon>
    </lineage>
</organism>
<dbReference type="PROSITE" id="PS01229">
    <property type="entry name" value="COF_2"/>
    <property type="match status" value="1"/>
</dbReference>
<comment type="caution">
    <text evidence="1">The sequence shown here is derived from an EMBL/GenBank/DDBJ whole genome shotgun (WGS) entry which is preliminary data.</text>
</comment>
<protein>
    <submittedName>
        <fullName evidence="1">HAD superfamily hydrolase</fullName>
    </submittedName>
</protein>
<dbReference type="AlphaFoldDB" id="A0A0R1VU76"/>
<dbReference type="PATRIC" id="fig|1423750.3.peg.699"/>
<name>A0A0R1VU76_9LACO</name>